<accession>A0A9E6PQQ4</accession>
<dbReference type="EMBL" id="CP077093">
    <property type="protein sequence ID" value="QXI30722.1"/>
    <property type="molecule type" value="Genomic_DNA"/>
</dbReference>
<evidence type="ECO:0008006" key="4">
    <source>
        <dbReference type="Google" id="ProtNLM"/>
    </source>
</evidence>
<evidence type="ECO:0000313" key="3">
    <source>
        <dbReference type="Proteomes" id="UP000634530"/>
    </source>
</evidence>
<evidence type="ECO:0000313" key="2">
    <source>
        <dbReference type="EMBL" id="QXI30722.1"/>
    </source>
</evidence>
<feature type="signal peptide" evidence="1">
    <location>
        <begin position="1"/>
        <end position="19"/>
    </location>
</feature>
<dbReference type="PROSITE" id="PS51257">
    <property type="entry name" value="PROKAR_LIPOPROTEIN"/>
    <property type="match status" value="1"/>
</dbReference>
<gene>
    <name evidence="2" type="ORF">HU752_012585</name>
</gene>
<name>A0A9E6PQQ4_9PSED</name>
<dbReference type="AlphaFoldDB" id="A0A9E6PQQ4"/>
<feature type="chain" id="PRO_5039205461" description="Lipoprotein" evidence="1">
    <location>
        <begin position="20"/>
        <end position="200"/>
    </location>
</feature>
<organism evidence="2 3">
    <name type="scientific">Pseudomonas vanderleydeniana</name>
    <dbReference type="NCBI Taxonomy" id="2745495"/>
    <lineage>
        <taxon>Bacteria</taxon>
        <taxon>Pseudomonadati</taxon>
        <taxon>Pseudomonadota</taxon>
        <taxon>Gammaproteobacteria</taxon>
        <taxon>Pseudomonadales</taxon>
        <taxon>Pseudomonadaceae</taxon>
        <taxon>Pseudomonas</taxon>
    </lineage>
</organism>
<keyword evidence="1" id="KW-0732">Signal</keyword>
<dbReference type="RefSeq" id="WP_186679651.1">
    <property type="nucleotide sequence ID" value="NZ_CP077093.1"/>
</dbReference>
<protein>
    <recommendedName>
        <fullName evidence="4">Lipoprotein</fullName>
    </recommendedName>
</protein>
<reference evidence="2 3" key="2">
    <citation type="journal article" date="2021" name="Microorganisms">
        <title>The Ever-Expanding Pseudomonas Genus: Description of 43 New Species and Partition of the Pseudomonas putida Group.</title>
        <authorList>
            <person name="Girard L."/>
            <person name="Lood C."/>
            <person name="Hofte M."/>
            <person name="Vandamme P."/>
            <person name="Rokni-Zadeh H."/>
            <person name="van Noort V."/>
            <person name="Lavigne R."/>
            <person name="De Mot R."/>
        </authorList>
    </citation>
    <scope>NUCLEOTIDE SEQUENCE [LARGE SCALE GENOMIC DNA]</scope>
    <source>
        <strain evidence="2 3">RW8P3</strain>
    </source>
</reference>
<sequence length="200" mass="21703">MRIKPLLCLLSSCTLAACAIPYQTPEARHQIERELGVDANDIVSISETNFCALRYGDEAVCHAKIGLGVLTRKGLVLTLYSGGHYRADLTLRSEDVLCGSTATSRETPEPVNMYTREYAVVLLPLNEQGKWNGSMHAQIIDYMLPNGQPLLIGADGKSSRPSDKSKVVAGMVPGTKIPYATTLGYMEQFNPCPTTTGEGH</sequence>
<keyword evidence="3" id="KW-1185">Reference proteome</keyword>
<dbReference type="KEGG" id="pvw:HU752_012585"/>
<evidence type="ECO:0000256" key="1">
    <source>
        <dbReference type="SAM" id="SignalP"/>
    </source>
</evidence>
<dbReference type="Proteomes" id="UP000634530">
    <property type="component" value="Chromosome"/>
</dbReference>
<proteinExistence type="predicted"/>
<reference evidence="2 3" key="1">
    <citation type="journal article" date="2020" name="Microorganisms">
        <title>Reliable Identification of Environmental Pseudomonas Isolates Using the rpoD Gene.</title>
        <authorList>
            <consortium name="The Broad Institute Genome Sequencing Platform"/>
            <person name="Girard L."/>
            <person name="Lood C."/>
            <person name="Rokni-Zadeh H."/>
            <person name="van Noort V."/>
            <person name="Lavigne R."/>
            <person name="De Mot R."/>
        </authorList>
    </citation>
    <scope>NUCLEOTIDE SEQUENCE [LARGE SCALE GENOMIC DNA]</scope>
    <source>
        <strain evidence="2 3">RW8P3</strain>
    </source>
</reference>